<dbReference type="InterPro" id="IPR026040">
    <property type="entry name" value="HyI-like"/>
</dbReference>
<keyword evidence="6" id="KW-1185">Reference proteome</keyword>
<dbReference type="FunFam" id="3.20.20.150:FF:000007">
    <property type="entry name" value="Hydroxypyruvate isomerase"/>
    <property type="match status" value="1"/>
</dbReference>
<organism evidence="5 6">
    <name type="scientific">Enterobacillus tribolii</name>
    <dbReference type="NCBI Taxonomy" id="1487935"/>
    <lineage>
        <taxon>Bacteria</taxon>
        <taxon>Pseudomonadati</taxon>
        <taxon>Pseudomonadota</taxon>
        <taxon>Gammaproteobacteria</taxon>
        <taxon>Enterobacterales</taxon>
        <taxon>Hafniaceae</taxon>
        <taxon>Enterobacillus</taxon>
    </lineage>
</organism>
<gene>
    <name evidence="5" type="ORF">C8D90_106185</name>
</gene>
<proteinExistence type="inferred from homology"/>
<sequence>MLKFAANLDWLYADQPIEQRFANAQANGFQGVEGLFLWQHPLESLLAAQRETALPVVLMNAPAGDWAAGERGVAALPGRGPEFRQGLEWVCGYGYTLGCAQIHVMAGKRVAGMDAGEQYALLIRRLQYACDYAEQYGITVLLEPLNPEDMPDYFIDNFPLAEKIIRDVRRENIGLQFDIYHCQKIHGNIMNNILRYRSVIRHFQIASVPGRNEPGSGELNDVNILACIASMPFQGWIGCEYKPSEITSNKLTWLTSYL</sequence>
<keyword evidence="5" id="KW-0670">Pyruvate</keyword>
<evidence type="ECO:0000259" key="4">
    <source>
        <dbReference type="Pfam" id="PF01261"/>
    </source>
</evidence>
<dbReference type="EMBL" id="QRAP01000006">
    <property type="protein sequence ID" value="RDK89979.1"/>
    <property type="molecule type" value="Genomic_DNA"/>
</dbReference>
<reference evidence="5 6" key="1">
    <citation type="submission" date="2018-07" db="EMBL/GenBank/DDBJ databases">
        <title>Genomic Encyclopedia of Type Strains, Phase IV (KMG-IV): sequencing the most valuable type-strain genomes for metagenomic binning, comparative biology and taxonomic classification.</title>
        <authorList>
            <person name="Goeker M."/>
        </authorList>
    </citation>
    <scope>NUCLEOTIDE SEQUENCE [LARGE SCALE GENOMIC DNA]</scope>
    <source>
        <strain evidence="5 6">DSM 103736</strain>
    </source>
</reference>
<protein>
    <submittedName>
        <fullName evidence="5">Hydroxypyruvate isomerase</fullName>
    </submittedName>
</protein>
<dbReference type="SUPFAM" id="SSF51658">
    <property type="entry name" value="Xylose isomerase-like"/>
    <property type="match status" value="1"/>
</dbReference>
<evidence type="ECO:0000256" key="1">
    <source>
        <dbReference type="ARBA" id="ARBA00023235"/>
    </source>
</evidence>
<dbReference type="AlphaFoldDB" id="A0A370QNN0"/>
<feature type="active site" description="Proton donor/acceptor" evidence="3">
    <location>
        <position position="240"/>
    </location>
</feature>
<comment type="caution">
    <text evidence="5">The sequence shown here is derived from an EMBL/GenBank/DDBJ whole genome shotgun (WGS) entry which is preliminary data.</text>
</comment>
<dbReference type="GO" id="GO:0008903">
    <property type="term" value="F:hydroxypyruvate isomerase activity"/>
    <property type="evidence" value="ECO:0007669"/>
    <property type="project" value="TreeGrafter"/>
</dbReference>
<dbReference type="InterPro" id="IPR013022">
    <property type="entry name" value="Xyl_isomerase-like_TIM-brl"/>
</dbReference>
<keyword evidence="1 2" id="KW-0413">Isomerase</keyword>
<dbReference type="OrthoDB" id="9786584at2"/>
<dbReference type="PANTHER" id="PTHR43489:SF6">
    <property type="entry name" value="HYDROXYPYRUVATE ISOMERASE-RELATED"/>
    <property type="match status" value="1"/>
</dbReference>
<dbReference type="Gene3D" id="3.20.20.150">
    <property type="entry name" value="Divalent-metal-dependent TIM barrel enzymes"/>
    <property type="match status" value="1"/>
</dbReference>
<dbReference type="InterPro" id="IPR036237">
    <property type="entry name" value="Xyl_isomerase-like_sf"/>
</dbReference>
<name>A0A370QNN0_9GAMM</name>
<evidence type="ECO:0000256" key="2">
    <source>
        <dbReference type="PIRNR" id="PIRNR006241"/>
    </source>
</evidence>
<dbReference type="RefSeq" id="WP_115459089.1">
    <property type="nucleotide sequence ID" value="NZ_QRAP01000006.1"/>
</dbReference>
<dbReference type="GO" id="GO:0046487">
    <property type="term" value="P:glyoxylate metabolic process"/>
    <property type="evidence" value="ECO:0007669"/>
    <property type="project" value="TreeGrafter"/>
</dbReference>
<evidence type="ECO:0000256" key="3">
    <source>
        <dbReference type="PIRSR" id="PIRSR006241-50"/>
    </source>
</evidence>
<feature type="active site" description="Proton donor/acceptor" evidence="3">
    <location>
        <position position="143"/>
    </location>
</feature>
<dbReference type="Pfam" id="PF01261">
    <property type="entry name" value="AP_endonuc_2"/>
    <property type="match status" value="1"/>
</dbReference>
<dbReference type="InterPro" id="IPR050417">
    <property type="entry name" value="Sugar_Epim/Isomerase"/>
</dbReference>
<dbReference type="Proteomes" id="UP000254848">
    <property type="component" value="Unassembled WGS sequence"/>
</dbReference>
<evidence type="ECO:0000313" key="5">
    <source>
        <dbReference type="EMBL" id="RDK89979.1"/>
    </source>
</evidence>
<evidence type="ECO:0000313" key="6">
    <source>
        <dbReference type="Proteomes" id="UP000254848"/>
    </source>
</evidence>
<dbReference type="PANTHER" id="PTHR43489">
    <property type="entry name" value="ISOMERASE"/>
    <property type="match status" value="1"/>
</dbReference>
<dbReference type="PIRSF" id="PIRSF006241">
    <property type="entry name" value="HyI"/>
    <property type="match status" value="1"/>
</dbReference>
<comment type="similarity">
    <text evidence="2">Belongs to the hyi family.</text>
</comment>
<feature type="domain" description="Xylose isomerase-like TIM barrel" evidence="4">
    <location>
        <begin position="21"/>
        <end position="255"/>
    </location>
</feature>
<accession>A0A370QNN0</accession>